<dbReference type="EMBL" id="JASUXU010000001">
    <property type="protein sequence ID" value="KAK0328588.1"/>
    <property type="molecule type" value="Genomic_DNA"/>
</dbReference>
<accession>A0AAN6G2G3</accession>
<keyword evidence="2" id="KW-0812">Transmembrane</keyword>
<proteinExistence type="predicted"/>
<sequence length="423" mass="45695">MPLRVPIANDDLQSWKFARPLVTPSATATTWITTSMSMEPSSRRRRAGSQPVADERKGIPSKYWQPAKLPTTMKGFEIGSDSDFTTLTMVQRPATATQSGETSSEVVARLMAAHSQTSMLSAKMRGDELPELPGWLIGLLAGLLSFGLIVAVVLCLANFPPEWNWLRRIRTPPQRRKKGGYAKVNSDDEGSADEKRGRRKLALRSPEAVGLGISYTSSTAGGGGGIASRRRKNLSVDTSGRYGGLGTAVSGSRNVAARRDEGERREWRSSSYDEEKLRHREPPPLSPARFAWEALTAPIPFLAGFSAMLDGGGRGVMSGAHTRSMTGGLGNERELEVEGGRYSPCFKSQVETDVFRTTAEVAVPGVRSANVFGQIGESVERAAATMGRVLSDAVDGSAEQGLLLPVRDSERERGYEPALRAVV</sequence>
<comment type="caution">
    <text evidence="3">The sequence shown here is derived from an EMBL/GenBank/DDBJ whole genome shotgun (WGS) entry which is preliminary data.</text>
</comment>
<gene>
    <name evidence="3" type="ORF">LTR82_000519</name>
</gene>
<evidence type="ECO:0000313" key="3">
    <source>
        <dbReference type="EMBL" id="KAK0328588.1"/>
    </source>
</evidence>
<feature type="compositionally biased region" description="Basic and acidic residues" evidence="1">
    <location>
        <begin position="257"/>
        <end position="282"/>
    </location>
</feature>
<evidence type="ECO:0000313" key="4">
    <source>
        <dbReference type="Proteomes" id="UP001168146"/>
    </source>
</evidence>
<evidence type="ECO:0000256" key="2">
    <source>
        <dbReference type="SAM" id="Phobius"/>
    </source>
</evidence>
<reference evidence="3" key="1">
    <citation type="submission" date="2021-12" db="EMBL/GenBank/DDBJ databases">
        <title>Black yeast isolated from Biological Soil Crust.</title>
        <authorList>
            <person name="Kurbessoian T."/>
        </authorList>
    </citation>
    <scope>NUCLEOTIDE SEQUENCE</scope>
    <source>
        <strain evidence="3">CCFEE 5208</strain>
    </source>
</reference>
<evidence type="ECO:0000256" key="1">
    <source>
        <dbReference type="SAM" id="MobiDB-lite"/>
    </source>
</evidence>
<keyword evidence="2" id="KW-1133">Transmembrane helix</keyword>
<feature type="region of interest" description="Disordered" evidence="1">
    <location>
        <begin position="36"/>
        <end position="57"/>
    </location>
</feature>
<feature type="region of interest" description="Disordered" evidence="1">
    <location>
        <begin position="174"/>
        <end position="201"/>
    </location>
</feature>
<organism evidence="3 4">
    <name type="scientific">Friedmanniomyces endolithicus</name>
    <dbReference type="NCBI Taxonomy" id="329885"/>
    <lineage>
        <taxon>Eukaryota</taxon>
        <taxon>Fungi</taxon>
        <taxon>Dikarya</taxon>
        <taxon>Ascomycota</taxon>
        <taxon>Pezizomycotina</taxon>
        <taxon>Dothideomycetes</taxon>
        <taxon>Dothideomycetidae</taxon>
        <taxon>Mycosphaerellales</taxon>
        <taxon>Teratosphaeriaceae</taxon>
        <taxon>Friedmanniomyces</taxon>
    </lineage>
</organism>
<dbReference type="AlphaFoldDB" id="A0AAN6G2G3"/>
<feature type="transmembrane region" description="Helical" evidence="2">
    <location>
        <begin position="135"/>
        <end position="159"/>
    </location>
</feature>
<dbReference type="Proteomes" id="UP001168146">
    <property type="component" value="Unassembled WGS sequence"/>
</dbReference>
<name>A0AAN6G2G3_9PEZI</name>
<feature type="region of interest" description="Disordered" evidence="1">
    <location>
        <begin position="245"/>
        <end position="282"/>
    </location>
</feature>
<keyword evidence="2" id="KW-0472">Membrane</keyword>
<protein>
    <submittedName>
        <fullName evidence="3">Uncharacterized protein</fullName>
    </submittedName>
</protein>